<evidence type="ECO:0000313" key="3">
    <source>
        <dbReference type="EMBL" id="QHT36125.1"/>
    </source>
</evidence>
<feature type="transmembrane region" description="Helical" evidence="2">
    <location>
        <begin position="664"/>
        <end position="685"/>
    </location>
</feature>
<feature type="compositionally biased region" description="Low complexity" evidence="1">
    <location>
        <begin position="585"/>
        <end position="598"/>
    </location>
</feature>
<keyword evidence="2" id="KW-0812">Transmembrane</keyword>
<proteinExistence type="predicted"/>
<feature type="compositionally biased region" description="Basic residues" evidence="1">
    <location>
        <begin position="689"/>
        <end position="711"/>
    </location>
</feature>
<feature type="compositionally biased region" description="Acidic residues" evidence="1">
    <location>
        <begin position="623"/>
        <end position="641"/>
    </location>
</feature>
<reference evidence="3" key="1">
    <citation type="journal article" date="2020" name="Nature">
        <title>Giant virus diversity and host interactions through global metagenomics.</title>
        <authorList>
            <person name="Schulz F."/>
            <person name="Roux S."/>
            <person name="Paez-Espino D."/>
            <person name="Jungbluth S."/>
            <person name="Walsh D.A."/>
            <person name="Denef V.J."/>
            <person name="McMahon K.D."/>
            <person name="Konstantinidis K.T."/>
            <person name="Eloe-Fadrosh E.A."/>
            <person name="Kyrpides N.C."/>
            <person name="Woyke T."/>
        </authorList>
    </citation>
    <scope>NUCLEOTIDE SEQUENCE</scope>
    <source>
        <strain evidence="3">GVMAG-M-3300009182-46</strain>
    </source>
</reference>
<feature type="region of interest" description="Disordered" evidence="1">
    <location>
        <begin position="1"/>
        <end position="107"/>
    </location>
</feature>
<feature type="region of interest" description="Disordered" evidence="1">
    <location>
        <begin position="585"/>
        <end position="647"/>
    </location>
</feature>
<feature type="compositionally biased region" description="Polar residues" evidence="1">
    <location>
        <begin position="77"/>
        <end position="88"/>
    </location>
</feature>
<name>A0A6C0FAE3_9ZZZZ</name>
<feature type="compositionally biased region" description="Basic and acidic residues" evidence="1">
    <location>
        <begin position="206"/>
        <end position="256"/>
    </location>
</feature>
<keyword evidence="2" id="KW-1133">Transmembrane helix</keyword>
<feature type="compositionally biased region" description="Basic residues" evidence="1">
    <location>
        <begin position="1"/>
        <end position="25"/>
    </location>
</feature>
<organism evidence="3">
    <name type="scientific">viral metagenome</name>
    <dbReference type="NCBI Taxonomy" id="1070528"/>
    <lineage>
        <taxon>unclassified sequences</taxon>
        <taxon>metagenomes</taxon>
        <taxon>organismal metagenomes</taxon>
    </lineage>
</organism>
<protein>
    <submittedName>
        <fullName evidence="3">Uncharacterized protein</fullName>
    </submittedName>
</protein>
<evidence type="ECO:0000256" key="1">
    <source>
        <dbReference type="SAM" id="MobiDB-lite"/>
    </source>
</evidence>
<keyword evidence="2" id="KW-0472">Membrane</keyword>
<accession>A0A6C0FAE3</accession>
<feature type="compositionally biased region" description="Basic and acidic residues" evidence="1">
    <location>
        <begin position="47"/>
        <end position="75"/>
    </location>
</feature>
<feature type="region of interest" description="Disordered" evidence="1">
    <location>
        <begin position="685"/>
        <end position="711"/>
    </location>
</feature>
<evidence type="ECO:0000256" key="2">
    <source>
        <dbReference type="SAM" id="Phobius"/>
    </source>
</evidence>
<feature type="region of interest" description="Disordered" evidence="1">
    <location>
        <begin position="123"/>
        <end position="274"/>
    </location>
</feature>
<feature type="compositionally biased region" description="Low complexity" evidence="1">
    <location>
        <begin position="179"/>
        <end position="199"/>
    </location>
</feature>
<sequence>MHKTIKKNIKRKTSKKRGLKKRMTKKQVGGAGSRRPTTPAQKALAAKQRDEYKALREKEKERKRGEERKIVREETVPVSSYTPDSTIVPSMEELTNGPKPPSFLQRLHGNKAKPSIFEGVSEFKFPSQVTNPDSGGGSSSKPVKSARQLNPMQEETERLVLEGDEFQTPKPASRPVIDAAFKPASRPSSKSASMIPSFFRSSKPKPKPEPEPVELKLEDSKEIEARRARTERQQQRQEEMERKIQSEAVLERESKRKPLVPSAGGGSSSMSPLIGSRAPVPLVAPKLETPRLVYLPPNYREEDSLNLIKQYSRKIFEDKPLNSQEIANLVTLLDTGALSRVENLNGYRGISRTGSDTIKSLKVIQGKVLKAARDYEKVYLKLKKEAEIQDKNSALQSSSRLQPTSVLKTRKNIGPNDEDYKEQLDQLKIFDTKLANGEKLSLDEQLELQEYYESPIFRKLIDGGSYPRLKEEAKFVQKESASLMKVQMTEDQKGQKIKDMIMKGQTQSLFGPTLTPAQKQMAILSQQNIAAKKQMAADRKADQLRLQKEDAEYERMRQIRLKRSADQNRIDQILANKSTRGIRFPSSSKFIFPPSESSMSEDSLLKPTRKLSRATTASGLQEDGGDEVSEYGEDEDKEEETTSQYSSDQIKLAQEGAIDGIQTAAGLAVLAATAITGIGVIGMVGGGGKKSKKKKHHMKYGKKRHTKRGHK</sequence>
<dbReference type="AlphaFoldDB" id="A0A6C0FAE3"/>
<dbReference type="EMBL" id="MN739031">
    <property type="protein sequence ID" value="QHT36125.1"/>
    <property type="molecule type" value="Genomic_DNA"/>
</dbReference>